<keyword evidence="2" id="KW-1185">Reference proteome</keyword>
<accession>A0A1J1IYB8</accession>
<sequence length="61" mass="7111">MKISLKAFRKLTALTLLEKNLTHLITLNRKKLSLFCYCGMTSVELLNFMKVLTSHHHPRII</sequence>
<organism evidence="1 2">
    <name type="scientific">Clunio marinus</name>
    <dbReference type="NCBI Taxonomy" id="568069"/>
    <lineage>
        <taxon>Eukaryota</taxon>
        <taxon>Metazoa</taxon>
        <taxon>Ecdysozoa</taxon>
        <taxon>Arthropoda</taxon>
        <taxon>Hexapoda</taxon>
        <taxon>Insecta</taxon>
        <taxon>Pterygota</taxon>
        <taxon>Neoptera</taxon>
        <taxon>Endopterygota</taxon>
        <taxon>Diptera</taxon>
        <taxon>Nematocera</taxon>
        <taxon>Chironomoidea</taxon>
        <taxon>Chironomidae</taxon>
        <taxon>Clunio</taxon>
    </lineage>
</organism>
<dbReference type="EMBL" id="CVRI01000063">
    <property type="protein sequence ID" value="CRL04698.1"/>
    <property type="molecule type" value="Genomic_DNA"/>
</dbReference>
<protein>
    <submittedName>
        <fullName evidence="1">CLUMA_CG017762, isoform A</fullName>
    </submittedName>
</protein>
<dbReference type="AlphaFoldDB" id="A0A1J1IYB8"/>
<evidence type="ECO:0000313" key="2">
    <source>
        <dbReference type="Proteomes" id="UP000183832"/>
    </source>
</evidence>
<proteinExistence type="predicted"/>
<dbReference type="Proteomes" id="UP000183832">
    <property type="component" value="Unassembled WGS sequence"/>
</dbReference>
<name>A0A1J1IYB8_9DIPT</name>
<evidence type="ECO:0000313" key="1">
    <source>
        <dbReference type="EMBL" id="CRL04698.1"/>
    </source>
</evidence>
<gene>
    <name evidence="1" type="ORF">CLUMA_CG017762</name>
</gene>
<reference evidence="1 2" key="1">
    <citation type="submission" date="2015-04" db="EMBL/GenBank/DDBJ databases">
        <authorList>
            <person name="Syromyatnikov M.Y."/>
            <person name="Popov V.N."/>
        </authorList>
    </citation>
    <scope>NUCLEOTIDE SEQUENCE [LARGE SCALE GENOMIC DNA]</scope>
</reference>